<dbReference type="KEGG" id="hfl:PUV54_16465"/>
<dbReference type="EMBL" id="CP118166">
    <property type="protein sequence ID" value="WDI31546.1"/>
    <property type="molecule type" value="Genomic_DNA"/>
</dbReference>
<proteinExistence type="inferred from homology"/>
<dbReference type="Pfam" id="PF03963">
    <property type="entry name" value="FlgD"/>
    <property type="match status" value="1"/>
</dbReference>
<evidence type="ECO:0000256" key="2">
    <source>
        <dbReference type="ARBA" id="ARBA00016013"/>
    </source>
</evidence>
<accession>A0AAE9ZC12</accession>
<feature type="region of interest" description="Disordered" evidence="6">
    <location>
        <begin position="1"/>
        <end position="37"/>
    </location>
</feature>
<keyword evidence="7" id="KW-0282">Flagellum</keyword>
<feature type="compositionally biased region" description="Polar residues" evidence="6">
    <location>
        <begin position="1"/>
        <end position="13"/>
    </location>
</feature>
<dbReference type="RefSeq" id="WP_274493434.1">
    <property type="nucleotide sequence ID" value="NZ_CP118166.1"/>
</dbReference>
<keyword evidence="7" id="KW-0969">Cilium</keyword>
<evidence type="ECO:0000313" key="7">
    <source>
        <dbReference type="EMBL" id="WDI31546.1"/>
    </source>
</evidence>
<dbReference type="InterPro" id="IPR005648">
    <property type="entry name" value="FlgD"/>
</dbReference>
<name>A0AAE9ZC12_9PROT</name>
<feature type="compositionally biased region" description="Low complexity" evidence="6">
    <location>
        <begin position="14"/>
        <end position="32"/>
    </location>
</feature>
<protein>
    <recommendedName>
        <fullName evidence="2 5">Basal-body rod modification protein FlgD</fullName>
    </recommendedName>
</protein>
<sequence length="247" mass="25546">MQAVSPTGSTPQNQQSQSTAAAAQAAQASASETESKNTGLNAVDFQNFLTLLTAQLKNQDPLDPADSTEFVAQLAQFSSVEQLVNANNKLDSIADALGGGGNIDKYASWIGKQAEATDAPAFFDGDPVKYRLSGSSEAAYVQTVISDRNGAEIARFPSVNSTGVQTWNGLVNGAPAPQGAYAVNAIYYAADGTVLGQEAANTFGGVREVRLNAEGEPSIVLDGGVEVTPDQITGLGALEEEQQQAAS</sequence>
<gene>
    <name evidence="7" type="ORF">PUV54_16465</name>
</gene>
<organism evidence="7 8">
    <name type="scientific">Hyphococcus flavus</name>
    <dbReference type="NCBI Taxonomy" id="1866326"/>
    <lineage>
        <taxon>Bacteria</taxon>
        <taxon>Pseudomonadati</taxon>
        <taxon>Pseudomonadota</taxon>
        <taxon>Alphaproteobacteria</taxon>
        <taxon>Parvularculales</taxon>
        <taxon>Parvularculaceae</taxon>
        <taxon>Hyphococcus</taxon>
    </lineage>
</organism>
<dbReference type="Proteomes" id="UP001214043">
    <property type="component" value="Chromosome"/>
</dbReference>
<comment type="function">
    <text evidence="4 5">Required for flagellar hook formation. May act as a scaffolding protein.</text>
</comment>
<evidence type="ECO:0000256" key="6">
    <source>
        <dbReference type="SAM" id="MobiDB-lite"/>
    </source>
</evidence>
<evidence type="ECO:0000256" key="5">
    <source>
        <dbReference type="RuleBase" id="RU362076"/>
    </source>
</evidence>
<dbReference type="GO" id="GO:0044781">
    <property type="term" value="P:bacterial-type flagellum organization"/>
    <property type="evidence" value="ECO:0007669"/>
    <property type="project" value="UniProtKB-UniRule"/>
</dbReference>
<comment type="similarity">
    <text evidence="1 5">Belongs to the FlgD family.</text>
</comment>
<evidence type="ECO:0000256" key="1">
    <source>
        <dbReference type="ARBA" id="ARBA00010577"/>
    </source>
</evidence>
<reference evidence="7" key="1">
    <citation type="submission" date="2023-02" db="EMBL/GenBank/DDBJ databases">
        <title>Genome sequence of Hyphococcus flavus.</title>
        <authorList>
            <person name="Rong J.-C."/>
            <person name="Zhao Q."/>
            <person name="Yi M."/>
            <person name="Wu J.-Y."/>
        </authorList>
    </citation>
    <scope>NUCLEOTIDE SEQUENCE</scope>
    <source>
        <strain evidence="7">MCCC 1K03223</strain>
    </source>
</reference>
<evidence type="ECO:0000256" key="3">
    <source>
        <dbReference type="ARBA" id="ARBA00022795"/>
    </source>
</evidence>
<keyword evidence="8" id="KW-1185">Reference proteome</keyword>
<keyword evidence="3 5" id="KW-1005">Bacterial flagellum biogenesis</keyword>
<dbReference type="AlphaFoldDB" id="A0AAE9ZC12"/>
<keyword evidence="7" id="KW-0966">Cell projection</keyword>
<evidence type="ECO:0000313" key="8">
    <source>
        <dbReference type="Proteomes" id="UP001214043"/>
    </source>
</evidence>
<evidence type="ECO:0000256" key="4">
    <source>
        <dbReference type="ARBA" id="ARBA00024746"/>
    </source>
</evidence>